<dbReference type="SUPFAM" id="SSF52540">
    <property type="entry name" value="P-loop containing nucleoside triphosphate hydrolases"/>
    <property type="match status" value="1"/>
</dbReference>
<sequence length="904" mass="99375">MVRDHGGGRFRVEFLVLGSLAVRRDQTPLELGGPRQRAVLTMLLLHANEAVSVAQLTEAVWDSPPVSPESNLRTYVAGLRRAVGDRLVTRPGHGYQLVVRPGELDLDAFDRLVRQGEKALADNDTEAAAELFALALGKWHGTPSDVTAGPLLRAEFTRLQERRLAAVEKFAKAAIDLGRFDDAIDRLRRESAQHPLREELWALLMVALDRSGRRGEALETYAAARRHVVEQLGVEPGARLRQLHQVVLESRVPSPAALSAHRQLPMDIAEFTGRESELRRLCEPGPQSTVVISAIEGMAGVGKTKLAVRAAHRLVARFPDVQLWADLHGFDADELPADPAAVLESFLRLLGVPGAQIPESLAERAALYRDRLAGKRALVLLDNAAGEDQVRPLLPGSSTCLVLITSRRSLLGLDGVKSVFLDVFTPGEAVALLARIAGADRVNADREAAVRVAELCGHLPIAVALAAKRLARRPQWTVSDLVGQLERGGLGARGVFDLSYQALPDHQRRLFRLLGLHPGEDVTAESAAALAGLTAYEAEDLLETLLDEHLLQQHTPGRYVLHDLLRAYAAEQVMAAEPPPARATALRRVLDWYVHTSWNSAVRLNPQRKLEIDTADPAVHPLAVADHDAALLWCDTERANLVAAVRDAAEHGLAQHCWQLAQCLWDFFNLRKHWSDWIDTHGVALAAARAAGDRTAEGRMLITLGIALREVRRHDEAIECCHQALAIFRAIGDRTRQEPVLNNLGIAYMATGRLDEALACYEQSAEIARDLGHQHTEAVLLNNIALLHADAGRFDEALPRYLRALEIRQEVRDPYSEAILLNNIGEVYRGLLDFPQAVAHVDRALETFRRIGDLYGQAESLDNLGLALDGLGDRRGAEKCWLESVTLFEELGEPKADEVRARLG</sequence>
<name>A0A1B2HQN4_9PSEU</name>
<dbReference type="CDD" id="cd00383">
    <property type="entry name" value="trans_reg_C"/>
    <property type="match status" value="1"/>
</dbReference>
<evidence type="ECO:0000256" key="3">
    <source>
        <dbReference type="ARBA" id="ARBA00023125"/>
    </source>
</evidence>
<keyword evidence="9" id="KW-1185">Reference proteome</keyword>
<dbReference type="PANTHER" id="PTHR35807">
    <property type="entry name" value="TRANSCRIPTIONAL REGULATOR REDD-RELATED"/>
    <property type="match status" value="1"/>
</dbReference>
<dbReference type="SUPFAM" id="SSF46894">
    <property type="entry name" value="C-terminal effector domain of the bipartite response regulators"/>
    <property type="match status" value="1"/>
</dbReference>
<comment type="similarity">
    <text evidence="1">Belongs to the AfsR/DnrI/RedD regulatory family.</text>
</comment>
<keyword evidence="4" id="KW-0804">Transcription</keyword>
<dbReference type="Pfam" id="PF03704">
    <property type="entry name" value="BTAD"/>
    <property type="match status" value="1"/>
</dbReference>
<dbReference type="PRINTS" id="PR00364">
    <property type="entry name" value="DISEASERSIST"/>
</dbReference>
<evidence type="ECO:0000313" key="8">
    <source>
        <dbReference type="EMBL" id="ANZ40046.1"/>
    </source>
</evidence>
<evidence type="ECO:0000259" key="7">
    <source>
        <dbReference type="PROSITE" id="PS51755"/>
    </source>
</evidence>
<dbReference type="SUPFAM" id="SSF48452">
    <property type="entry name" value="TPR-like"/>
    <property type="match status" value="2"/>
</dbReference>
<dbReference type="Pfam" id="PF13424">
    <property type="entry name" value="TPR_12"/>
    <property type="match status" value="2"/>
</dbReference>
<dbReference type="Pfam" id="PF00486">
    <property type="entry name" value="Trans_reg_C"/>
    <property type="match status" value="1"/>
</dbReference>
<feature type="repeat" description="TPR" evidence="5">
    <location>
        <begin position="778"/>
        <end position="811"/>
    </location>
</feature>
<dbReference type="InterPro" id="IPR027417">
    <property type="entry name" value="P-loop_NTPase"/>
</dbReference>
<dbReference type="InterPro" id="IPR051677">
    <property type="entry name" value="AfsR-DnrI-RedD_regulator"/>
</dbReference>
<dbReference type="PANTHER" id="PTHR35807:SF1">
    <property type="entry name" value="TRANSCRIPTIONAL REGULATOR REDD"/>
    <property type="match status" value="1"/>
</dbReference>
<dbReference type="GO" id="GO:0006355">
    <property type="term" value="P:regulation of DNA-templated transcription"/>
    <property type="evidence" value="ECO:0007669"/>
    <property type="project" value="InterPro"/>
</dbReference>
<dbReference type="PROSITE" id="PS51755">
    <property type="entry name" value="OMPR_PHOB"/>
    <property type="match status" value="1"/>
</dbReference>
<keyword evidence="3 6" id="KW-0238">DNA-binding</keyword>
<dbReference type="InterPro" id="IPR019734">
    <property type="entry name" value="TPR_rpt"/>
</dbReference>
<feature type="repeat" description="TPR" evidence="5">
    <location>
        <begin position="738"/>
        <end position="771"/>
    </location>
</feature>
<evidence type="ECO:0000256" key="5">
    <source>
        <dbReference type="PROSITE-ProRule" id="PRU00339"/>
    </source>
</evidence>
<keyword evidence="2" id="KW-0805">Transcription regulation</keyword>
<accession>A0A1B2HQN4</accession>
<dbReference type="KEGG" id="led:BBK82_32425"/>
<dbReference type="InterPro" id="IPR011990">
    <property type="entry name" value="TPR-like_helical_dom_sf"/>
</dbReference>
<dbReference type="EMBL" id="CP016793">
    <property type="protein sequence ID" value="ANZ40046.1"/>
    <property type="molecule type" value="Genomic_DNA"/>
</dbReference>
<organism evidence="8 9">
    <name type="scientific">Lentzea guizhouensis</name>
    <dbReference type="NCBI Taxonomy" id="1586287"/>
    <lineage>
        <taxon>Bacteria</taxon>
        <taxon>Bacillati</taxon>
        <taxon>Actinomycetota</taxon>
        <taxon>Actinomycetes</taxon>
        <taxon>Pseudonocardiales</taxon>
        <taxon>Pseudonocardiaceae</taxon>
        <taxon>Lentzea</taxon>
    </lineage>
</organism>
<dbReference type="SMART" id="SM00862">
    <property type="entry name" value="Trans_reg_C"/>
    <property type="match status" value="1"/>
</dbReference>
<dbReference type="InterPro" id="IPR001867">
    <property type="entry name" value="OmpR/PhoB-type_DNA-bd"/>
</dbReference>
<evidence type="ECO:0000256" key="1">
    <source>
        <dbReference type="ARBA" id="ARBA00005820"/>
    </source>
</evidence>
<dbReference type="GO" id="GO:0003677">
    <property type="term" value="F:DNA binding"/>
    <property type="evidence" value="ECO:0007669"/>
    <property type="project" value="UniProtKB-UniRule"/>
</dbReference>
<dbReference type="SMART" id="SM00028">
    <property type="entry name" value="TPR"/>
    <property type="match status" value="5"/>
</dbReference>
<dbReference type="OrthoDB" id="581105at2"/>
<evidence type="ECO:0000256" key="2">
    <source>
        <dbReference type="ARBA" id="ARBA00023015"/>
    </source>
</evidence>
<dbReference type="CDD" id="cd15831">
    <property type="entry name" value="BTAD"/>
    <property type="match status" value="1"/>
</dbReference>
<dbReference type="STRING" id="1586287.BBK82_32425"/>
<feature type="domain" description="OmpR/PhoB-type" evidence="7">
    <location>
        <begin position="1"/>
        <end position="99"/>
    </location>
</feature>
<protein>
    <recommendedName>
        <fullName evidence="7">OmpR/PhoB-type domain-containing protein</fullName>
    </recommendedName>
</protein>
<dbReference type="AlphaFoldDB" id="A0A1B2HQN4"/>
<dbReference type="InterPro" id="IPR005158">
    <property type="entry name" value="BTAD"/>
</dbReference>
<dbReference type="Gene3D" id="1.25.40.10">
    <property type="entry name" value="Tetratricopeptide repeat domain"/>
    <property type="match status" value="2"/>
</dbReference>
<dbReference type="InterPro" id="IPR036388">
    <property type="entry name" value="WH-like_DNA-bd_sf"/>
</dbReference>
<evidence type="ECO:0000256" key="4">
    <source>
        <dbReference type="ARBA" id="ARBA00023163"/>
    </source>
</evidence>
<feature type="DNA-binding region" description="OmpR/PhoB-type" evidence="6">
    <location>
        <begin position="1"/>
        <end position="99"/>
    </location>
</feature>
<dbReference type="Gene3D" id="1.10.10.10">
    <property type="entry name" value="Winged helix-like DNA-binding domain superfamily/Winged helix DNA-binding domain"/>
    <property type="match status" value="2"/>
</dbReference>
<dbReference type="InterPro" id="IPR016032">
    <property type="entry name" value="Sig_transdc_resp-reg_C-effctor"/>
</dbReference>
<dbReference type="SMART" id="SM01043">
    <property type="entry name" value="BTAD"/>
    <property type="match status" value="1"/>
</dbReference>
<evidence type="ECO:0000313" key="9">
    <source>
        <dbReference type="Proteomes" id="UP000093053"/>
    </source>
</evidence>
<proteinExistence type="inferred from homology"/>
<dbReference type="GO" id="GO:0043531">
    <property type="term" value="F:ADP binding"/>
    <property type="evidence" value="ECO:0007669"/>
    <property type="project" value="InterPro"/>
</dbReference>
<dbReference type="Proteomes" id="UP000093053">
    <property type="component" value="Chromosome"/>
</dbReference>
<keyword evidence="5" id="KW-0802">TPR repeat</keyword>
<dbReference type="GO" id="GO:0000160">
    <property type="term" value="P:phosphorelay signal transduction system"/>
    <property type="evidence" value="ECO:0007669"/>
    <property type="project" value="InterPro"/>
</dbReference>
<reference evidence="8 9" key="1">
    <citation type="submission" date="2016-07" db="EMBL/GenBank/DDBJ databases">
        <title>Complete genome sequence of the Lentzea guizhouensis DHS C013.</title>
        <authorList>
            <person name="Cao C."/>
        </authorList>
    </citation>
    <scope>NUCLEOTIDE SEQUENCE [LARGE SCALE GENOMIC DNA]</scope>
    <source>
        <strain evidence="8 9">DHS C013</strain>
    </source>
</reference>
<evidence type="ECO:0000256" key="6">
    <source>
        <dbReference type="PROSITE-ProRule" id="PRU01091"/>
    </source>
</evidence>
<gene>
    <name evidence="8" type="ORF">BBK82_32425</name>
</gene>
<dbReference type="PROSITE" id="PS50005">
    <property type="entry name" value="TPR"/>
    <property type="match status" value="2"/>
</dbReference>